<proteinExistence type="predicted"/>
<evidence type="ECO:0000313" key="2">
    <source>
        <dbReference type="Proteomes" id="UP001221757"/>
    </source>
</evidence>
<dbReference type="Proteomes" id="UP001221757">
    <property type="component" value="Unassembled WGS sequence"/>
</dbReference>
<protein>
    <submittedName>
        <fullName evidence="1">Uncharacterized protein</fullName>
    </submittedName>
</protein>
<dbReference type="AlphaFoldDB" id="A0AAD7CU67"/>
<name>A0AAD7CU67_MYCRO</name>
<accession>A0AAD7CU67</accession>
<reference evidence="1" key="1">
    <citation type="submission" date="2023-03" db="EMBL/GenBank/DDBJ databases">
        <title>Massive genome expansion in bonnet fungi (Mycena s.s.) driven by repeated elements and novel gene families across ecological guilds.</title>
        <authorList>
            <consortium name="Lawrence Berkeley National Laboratory"/>
            <person name="Harder C.B."/>
            <person name="Miyauchi S."/>
            <person name="Viragh M."/>
            <person name="Kuo A."/>
            <person name="Thoen E."/>
            <person name="Andreopoulos B."/>
            <person name="Lu D."/>
            <person name="Skrede I."/>
            <person name="Drula E."/>
            <person name="Henrissat B."/>
            <person name="Morin E."/>
            <person name="Kohler A."/>
            <person name="Barry K."/>
            <person name="LaButti K."/>
            <person name="Morin E."/>
            <person name="Salamov A."/>
            <person name="Lipzen A."/>
            <person name="Mereny Z."/>
            <person name="Hegedus B."/>
            <person name="Baldrian P."/>
            <person name="Stursova M."/>
            <person name="Weitz H."/>
            <person name="Taylor A."/>
            <person name="Grigoriev I.V."/>
            <person name="Nagy L.G."/>
            <person name="Martin F."/>
            <person name="Kauserud H."/>
        </authorList>
    </citation>
    <scope>NUCLEOTIDE SEQUENCE</scope>
    <source>
        <strain evidence="1">CBHHK067</strain>
    </source>
</reference>
<keyword evidence="2" id="KW-1185">Reference proteome</keyword>
<evidence type="ECO:0000313" key="1">
    <source>
        <dbReference type="EMBL" id="KAJ7662431.1"/>
    </source>
</evidence>
<sequence>MSTGFPLSHEPDGEFKPKNSEACAYWKVLCSHEEQAGTAESERPRQVERSCRRLAYSTAGVSLVNVEFYGTTRTESEESMDHDRTAISLRRRWPDEVPIHRRKNRVDLEIRISFQELRKTPKEARLESPNIGTGNTIRVLSHDTAGGKMRSISPRVYLWTVGSALARRREVWGDGGIGASYFFGVYPTESDETGNLLGTIIWLDGYDRFQPNFNPM</sequence>
<dbReference type="EMBL" id="JARKIE010000240">
    <property type="protein sequence ID" value="KAJ7662431.1"/>
    <property type="molecule type" value="Genomic_DNA"/>
</dbReference>
<comment type="caution">
    <text evidence="1">The sequence shown here is derived from an EMBL/GenBank/DDBJ whole genome shotgun (WGS) entry which is preliminary data.</text>
</comment>
<organism evidence="1 2">
    <name type="scientific">Mycena rosella</name>
    <name type="common">Pink bonnet</name>
    <name type="synonym">Agaricus rosellus</name>
    <dbReference type="NCBI Taxonomy" id="1033263"/>
    <lineage>
        <taxon>Eukaryota</taxon>
        <taxon>Fungi</taxon>
        <taxon>Dikarya</taxon>
        <taxon>Basidiomycota</taxon>
        <taxon>Agaricomycotina</taxon>
        <taxon>Agaricomycetes</taxon>
        <taxon>Agaricomycetidae</taxon>
        <taxon>Agaricales</taxon>
        <taxon>Marasmiineae</taxon>
        <taxon>Mycenaceae</taxon>
        <taxon>Mycena</taxon>
    </lineage>
</organism>
<gene>
    <name evidence="1" type="ORF">B0H17DRAFT_1258059</name>
</gene>